<dbReference type="Gene3D" id="3.40.50.720">
    <property type="entry name" value="NAD(P)-binding Rossmann-like Domain"/>
    <property type="match status" value="1"/>
</dbReference>
<proteinExistence type="inferred from homology"/>
<reference evidence="7" key="1">
    <citation type="submission" date="2017-11" db="EMBL/GenBank/DDBJ databases">
        <authorList>
            <person name="Zhu W."/>
        </authorList>
    </citation>
    <scope>NUCLEOTIDE SEQUENCE [LARGE SCALE GENOMIC DNA]</scope>
    <source>
        <strain evidence="7">CAU 1051</strain>
    </source>
</reference>
<dbReference type="PANTHER" id="PTHR43401">
    <property type="entry name" value="L-THREONINE 3-DEHYDROGENASE"/>
    <property type="match status" value="1"/>
</dbReference>
<feature type="domain" description="Enoyl reductase (ER)" evidence="5">
    <location>
        <begin position="11"/>
        <end position="345"/>
    </location>
</feature>
<evidence type="ECO:0000256" key="1">
    <source>
        <dbReference type="ARBA" id="ARBA00022723"/>
    </source>
</evidence>
<evidence type="ECO:0000313" key="6">
    <source>
        <dbReference type="EMBL" id="RDW20683.1"/>
    </source>
</evidence>
<dbReference type="EMBL" id="PIOD01000005">
    <property type="protein sequence ID" value="RDW20683.1"/>
    <property type="molecule type" value="Genomic_DNA"/>
</dbReference>
<dbReference type="SUPFAM" id="SSF50129">
    <property type="entry name" value="GroES-like"/>
    <property type="match status" value="1"/>
</dbReference>
<dbReference type="InterPro" id="IPR002328">
    <property type="entry name" value="ADH_Zn_CS"/>
</dbReference>
<dbReference type="PANTHER" id="PTHR43401:SF2">
    <property type="entry name" value="L-THREONINE 3-DEHYDROGENASE"/>
    <property type="match status" value="1"/>
</dbReference>
<dbReference type="AlphaFoldDB" id="A0A3D8PX60"/>
<comment type="similarity">
    <text evidence="4">Belongs to the zinc-containing alcohol dehydrogenase family.</text>
</comment>
<dbReference type="SUPFAM" id="SSF51735">
    <property type="entry name" value="NAD(P)-binding Rossmann-fold domains"/>
    <property type="match status" value="1"/>
</dbReference>
<dbReference type="InterPro" id="IPR013149">
    <property type="entry name" value="ADH-like_C"/>
</dbReference>
<dbReference type="Proteomes" id="UP000256520">
    <property type="component" value="Unassembled WGS sequence"/>
</dbReference>
<keyword evidence="2 4" id="KW-0862">Zinc</keyword>
<evidence type="ECO:0000256" key="3">
    <source>
        <dbReference type="ARBA" id="ARBA00023002"/>
    </source>
</evidence>
<dbReference type="Gene3D" id="3.90.180.10">
    <property type="entry name" value="Medium-chain alcohol dehydrogenases, catalytic domain"/>
    <property type="match status" value="1"/>
</dbReference>
<protein>
    <submittedName>
        <fullName evidence="6">L-threonine 3-dehydrogenase</fullName>
    </submittedName>
</protein>
<organism evidence="6 7">
    <name type="scientific">Oceanobacillus chungangensis</name>
    <dbReference type="NCBI Taxonomy" id="1229152"/>
    <lineage>
        <taxon>Bacteria</taxon>
        <taxon>Bacillati</taxon>
        <taxon>Bacillota</taxon>
        <taxon>Bacilli</taxon>
        <taxon>Bacillales</taxon>
        <taxon>Bacillaceae</taxon>
        <taxon>Oceanobacillus</taxon>
    </lineage>
</organism>
<keyword evidence="3" id="KW-0560">Oxidoreductase</keyword>
<accession>A0A3D8PX60</accession>
<gene>
    <name evidence="6" type="ORF">CWR45_05505</name>
</gene>
<comment type="caution">
    <text evidence="6">The sequence shown here is derived from an EMBL/GenBank/DDBJ whole genome shotgun (WGS) entry which is preliminary data.</text>
</comment>
<dbReference type="InterPro" id="IPR011032">
    <property type="entry name" value="GroES-like_sf"/>
</dbReference>
<sequence length="349" mass="38059">MNSMYAVALTGKNALTLQKREYPTIGPDEVLLKVHAIGVCGSDLRIYQNGDDRVHYPRVIGHEIAGEVLEIGSQVTRFRMGDRVTLGAHIPCGECYFCQKNEGHFCVLGRSVGYQIDGGFAEYVVLPKEFIENGSIQKIADNTSYELASLSEPFSCVLSGLHEVKMEAGDTVVVYGAGAIGCMYIAAAKKMGAAKVIAVQRSKPRQKLALEAGADIVIDPTITDTVQKVREETEGLGADTVIITAPSAQVQKEALEVAKQLGKLLFFAGNKSVKETSLNTNHIIYKQLHIVGTHGAPRHLHIEAVKWIDEMLIDFSFFVTHTFPLAETEKAFQTALDKDGLKVVVIPTQ</sequence>
<dbReference type="GO" id="GO:0016491">
    <property type="term" value="F:oxidoreductase activity"/>
    <property type="evidence" value="ECO:0007669"/>
    <property type="project" value="UniProtKB-KW"/>
</dbReference>
<evidence type="ECO:0000256" key="2">
    <source>
        <dbReference type="ARBA" id="ARBA00022833"/>
    </source>
</evidence>
<dbReference type="GO" id="GO:0008270">
    <property type="term" value="F:zinc ion binding"/>
    <property type="evidence" value="ECO:0007669"/>
    <property type="project" value="InterPro"/>
</dbReference>
<dbReference type="InterPro" id="IPR036291">
    <property type="entry name" value="NAD(P)-bd_dom_sf"/>
</dbReference>
<dbReference type="InterPro" id="IPR020843">
    <property type="entry name" value="ER"/>
</dbReference>
<dbReference type="PROSITE" id="PS00059">
    <property type="entry name" value="ADH_ZINC"/>
    <property type="match status" value="1"/>
</dbReference>
<dbReference type="OrthoDB" id="9792162at2"/>
<dbReference type="InterPro" id="IPR013154">
    <property type="entry name" value="ADH-like_N"/>
</dbReference>
<dbReference type="Pfam" id="PF08240">
    <property type="entry name" value="ADH_N"/>
    <property type="match status" value="1"/>
</dbReference>
<evidence type="ECO:0000313" key="7">
    <source>
        <dbReference type="Proteomes" id="UP000256520"/>
    </source>
</evidence>
<name>A0A3D8PX60_9BACI</name>
<keyword evidence="7" id="KW-1185">Reference proteome</keyword>
<dbReference type="Pfam" id="PF00107">
    <property type="entry name" value="ADH_zinc_N"/>
    <property type="match status" value="1"/>
</dbReference>
<dbReference type="SMART" id="SM00829">
    <property type="entry name" value="PKS_ER"/>
    <property type="match status" value="1"/>
</dbReference>
<dbReference type="InterPro" id="IPR050129">
    <property type="entry name" value="Zn_alcohol_dh"/>
</dbReference>
<evidence type="ECO:0000259" key="5">
    <source>
        <dbReference type="SMART" id="SM00829"/>
    </source>
</evidence>
<evidence type="ECO:0000256" key="4">
    <source>
        <dbReference type="RuleBase" id="RU361277"/>
    </source>
</evidence>
<keyword evidence="1 4" id="KW-0479">Metal-binding</keyword>
<comment type="cofactor">
    <cofactor evidence="4">
        <name>Zn(2+)</name>
        <dbReference type="ChEBI" id="CHEBI:29105"/>
    </cofactor>
</comment>